<organism evidence="3 4">
    <name type="scientific">Pseudoduganella ginsengisoli</name>
    <dbReference type="NCBI Taxonomy" id="1462440"/>
    <lineage>
        <taxon>Bacteria</taxon>
        <taxon>Pseudomonadati</taxon>
        <taxon>Pseudomonadota</taxon>
        <taxon>Betaproteobacteria</taxon>
        <taxon>Burkholderiales</taxon>
        <taxon>Oxalobacteraceae</taxon>
        <taxon>Telluria group</taxon>
        <taxon>Pseudoduganella</taxon>
    </lineage>
</organism>
<gene>
    <name evidence="3" type="ORF">GM668_25715</name>
</gene>
<dbReference type="AlphaFoldDB" id="A0A6L6Q7J9"/>
<sequence>MIKTKIALAAMMAGLALSPVHAKEPAKSGKAKTSKSASGGKSSGGKAGAKSSSKSGGKSTAKGKAAKGAAVAAAAATPMIKQVPSERRQDRNMDAQSTQFLGALWKVDPETAISVGKYETAANLTIPDAASRTAQLAFIDDWLGRFEKIDAKQLSPKQRTDLALLINKLKSDRWYITTFKEYEWNPALYNIASPIDFILNTEYAAKPQRLRTLLKRIAAVPAYYDAARATINNPTREHTQLAIAQAPGVLQVLASLDKEAQASILTPMEKELFKQRIAQAKTAVEGYASWLGELDKGMAASGGRSFRIGKELYEAKFGFDIQAGSTGEQTYQKALAAREQLLANMDRISDDLWPKYLAGVDKPSDRFAKIGMMINKLSDNHVARADFFPEIRRQIPVLQDWVIKNNLLTLDPNKPLEVRETPEYQRGVAGASIEAPGPYRPQDRTYYNVTPLDDATPEQAESTLREYNHWILQILNIHEAIPGHYAQLVYANKSPSIVKSIFGNGAMIEGWAVYGERMMLESGYGDNAPEMWLMYSKWNLRSVTNTILDYSVHVLGMTQEQAMDLLTRQAFQTQREAAEKWRRATLTSVQLASYFSGYSEIMELREERKQALGNKFSLKEFNEQFLSYGSAPVKVVRELMTQ</sequence>
<keyword evidence="2" id="KW-0732">Signal</keyword>
<feature type="compositionally biased region" description="Low complexity" evidence="1">
    <location>
        <begin position="48"/>
        <end position="63"/>
    </location>
</feature>
<dbReference type="EMBL" id="WNLA01000025">
    <property type="protein sequence ID" value="MTW05486.1"/>
    <property type="molecule type" value="Genomic_DNA"/>
</dbReference>
<accession>A0A6L6Q7J9</accession>
<dbReference type="RefSeq" id="WP_155441831.1">
    <property type="nucleotide sequence ID" value="NZ_WNLA01000025.1"/>
</dbReference>
<protein>
    <submittedName>
        <fullName evidence="3">DUF885 family protein</fullName>
    </submittedName>
</protein>
<evidence type="ECO:0000313" key="3">
    <source>
        <dbReference type="EMBL" id="MTW05486.1"/>
    </source>
</evidence>
<feature type="chain" id="PRO_5026768048" evidence="2">
    <location>
        <begin position="23"/>
        <end position="642"/>
    </location>
</feature>
<reference evidence="3 4" key="1">
    <citation type="submission" date="2019-11" db="EMBL/GenBank/DDBJ databases">
        <title>Type strains purchased from KCTC, JCM and DSMZ.</title>
        <authorList>
            <person name="Lu H."/>
        </authorList>
    </citation>
    <scope>NUCLEOTIDE SEQUENCE [LARGE SCALE GENOMIC DNA]</scope>
    <source>
        <strain evidence="3 4">KCTC 42409</strain>
    </source>
</reference>
<evidence type="ECO:0000256" key="2">
    <source>
        <dbReference type="SAM" id="SignalP"/>
    </source>
</evidence>
<evidence type="ECO:0000256" key="1">
    <source>
        <dbReference type="SAM" id="MobiDB-lite"/>
    </source>
</evidence>
<feature type="region of interest" description="Disordered" evidence="1">
    <location>
        <begin position="19"/>
        <end position="63"/>
    </location>
</feature>
<dbReference type="Proteomes" id="UP000484015">
    <property type="component" value="Unassembled WGS sequence"/>
</dbReference>
<proteinExistence type="predicted"/>
<evidence type="ECO:0000313" key="4">
    <source>
        <dbReference type="Proteomes" id="UP000484015"/>
    </source>
</evidence>
<dbReference type="Pfam" id="PF05960">
    <property type="entry name" value="DUF885"/>
    <property type="match status" value="1"/>
</dbReference>
<dbReference type="InterPro" id="IPR010281">
    <property type="entry name" value="DUF885"/>
</dbReference>
<comment type="caution">
    <text evidence="3">The sequence shown here is derived from an EMBL/GenBank/DDBJ whole genome shotgun (WGS) entry which is preliminary data.</text>
</comment>
<dbReference type="PANTHER" id="PTHR33361">
    <property type="entry name" value="GLR0591 PROTEIN"/>
    <property type="match status" value="1"/>
</dbReference>
<keyword evidence="4" id="KW-1185">Reference proteome</keyword>
<feature type="signal peptide" evidence="2">
    <location>
        <begin position="1"/>
        <end position="22"/>
    </location>
</feature>
<name>A0A6L6Q7J9_9BURK</name>
<dbReference type="OrthoDB" id="9769898at2"/>
<dbReference type="PANTHER" id="PTHR33361:SF15">
    <property type="entry name" value="DUF885 FAMILY LIPOPROTEIN"/>
    <property type="match status" value="1"/>
</dbReference>